<dbReference type="InterPro" id="IPR003661">
    <property type="entry name" value="HisK_dim/P_dom"/>
</dbReference>
<feature type="domain" description="Histidine kinase" evidence="7">
    <location>
        <begin position="32"/>
        <end position="242"/>
    </location>
</feature>
<evidence type="ECO:0000313" key="8">
    <source>
        <dbReference type="EMBL" id="MTI24348.1"/>
    </source>
</evidence>
<evidence type="ECO:0000256" key="4">
    <source>
        <dbReference type="ARBA" id="ARBA00022679"/>
    </source>
</evidence>
<name>A0ABW9RLV9_9BACT</name>
<evidence type="ECO:0000259" key="7">
    <source>
        <dbReference type="PROSITE" id="PS50109"/>
    </source>
</evidence>
<evidence type="ECO:0000256" key="6">
    <source>
        <dbReference type="ARBA" id="ARBA00023012"/>
    </source>
</evidence>
<evidence type="ECO:0000256" key="1">
    <source>
        <dbReference type="ARBA" id="ARBA00000085"/>
    </source>
</evidence>
<dbReference type="PRINTS" id="PR00344">
    <property type="entry name" value="BCTRLSENSOR"/>
</dbReference>
<dbReference type="EMBL" id="SMLW01000400">
    <property type="protein sequence ID" value="MTI24348.1"/>
    <property type="molecule type" value="Genomic_DNA"/>
</dbReference>
<proteinExistence type="predicted"/>
<evidence type="ECO:0000256" key="5">
    <source>
        <dbReference type="ARBA" id="ARBA00022777"/>
    </source>
</evidence>
<comment type="caution">
    <text evidence="8">The sequence shown here is derived from an EMBL/GenBank/DDBJ whole genome shotgun (WGS) entry which is preliminary data.</text>
</comment>
<accession>A0ABW9RLV9</accession>
<evidence type="ECO:0000313" key="9">
    <source>
        <dbReference type="Proteomes" id="UP000798808"/>
    </source>
</evidence>
<dbReference type="GO" id="GO:0016301">
    <property type="term" value="F:kinase activity"/>
    <property type="evidence" value="ECO:0007669"/>
    <property type="project" value="UniProtKB-KW"/>
</dbReference>
<dbReference type="InterPro" id="IPR003594">
    <property type="entry name" value="HATPase_dom"/>
</dbReference>
<evidence type="ECO:0000256" key="3">
    <source>
        <dbReference type="ARBA" id="ARBA00022553"/>
    </source>
</evidence>
<keyword evidence="3" id="KW-0597">Phosphoprotein</keyword>
<dbReference type="PANTHER" id="PTHR43711">
    <property type="entry name" value="TWO-COMPONENT HISTIDINE KINASE"/>
    <property type="match status" value="1"/>
</dbReference>
<keyword evidence="4" id="KW-0808">Transferase</keyword>
<sequence length="254" mass="28285">MITNIPNLKRAELPLTIAQVTNATTSDVQFNQLVHDLKSPVNSLKGIVKLAHTRIEDEQAKEYFFMINRCVDKLEEKISNTLNMFQKGNDLEEIDFETLLDEVMVSLSHIDGFENTEFSINISNDGTFYGLKPVLESVLQNLLENAVKYRCKDKSDCSVTVSISDRDNGIRIKVADNGIGIEQDKLPRIFEANFKSILSDEDSHGLGLFLVKKAVEKMNGSIEVESSVNVGTSFIVDLPNTLVAAEHKTFVSVG</sequence>
<keyword evidence="9" id="KW-1185">Reference proteome</keyword>
<dbReference type="InterPro" id="IPR004358">
    <property type="entry name" value="Sig_transdc_His_kin-like_C"/>
</dbReference>
<dbReference type="InterPro" id="IPR036890">
    <property type="entry name" value="HATPase_C_sf"/>
</dbReference>
<dbReference type="Proteomes" id="UP000798808">
    <property type="component" value="Unassembled WGS sequence"/>
</dbReference>
<dbReference type="PANTHER" id="PTHR43711:SF1">
    <property type="entry name" value="HISTIDINE KINASE 1"/>
    <property type="match status" value="1"/>
</dbReference>
<evidence type="ECO:0000256" key="2">
    <source>
        <dbReference type="ARBA" id="ARBA00012438"/>
    </source>
</evidence>
<dbReference type="Gene3D" id="1.10.287.130">
    <property type="match status" value="1"/>
</dbReference>
<dbReference type="RefSeq" id="WP_155170244.1">
    <property type="nucleotide sequence ID" value="NZ_BAAAFL010000024.1"/>
</dbReference>
<dbReference type="CDD" id="cd00082">
    <property type="entry name" value="HisKA"/>
    <property type="match status" value="1"/>
</dbReference>
<reference evidence="8 9" key="1">
    <citation type="submission" date="2019-02" db="EMBL/GenBank/DDBJ databases">
        <authorList>
            <person name="Goldberg S.R."/>
            <person name="Haltli B.A."/>
            <person name="Correa H."/>
            <person name="Russell K.G."/>
        </authorList>
    </citation>
    <scope>NUCLEOTIDE SEQUENCE [LARGE SCALE GENOMIC DNA]</scope>
    <source>
        <strain evidence="8 9">JCM 16186</strain>
    </source>
</reference>
<dbReference type="EC" id="2.7.13.3" evidence="2"/>
<dbReference type="PROSITE" id="PS50109">
    <property type="entry name" value="HIS_KIN"/>
    <property type="match status" value="1"/>
</dbReference>
<dbReference type="InterPro" id="IPR036097">
    <property type="entry name" value="HisK_dim/P_sf"/>
</dbReference>
<dbReference type="InterPro" id="IPR005467">
    <property type="entry name" value="His_kinase_dom"/>
</dbReference>
<organism evidence="8 9">
    <name type="scientific">Fulvivirga kasyanovii</name>
    <dbReference type="NCBI Taxonomy" id="396812"/>
    <lineage>
        <taxon>Bacteria</taxon>
        <taxon>Pseudomonadati</taxon>
        <taxon>Bacteroidota</taxon>
        <taxon>Cytophagia</taxon>
        <taxon>Cytophagales</taxon>
        <taxon>Fulvivirgaceae</taxon>
        <taxon>Fulvivirga</taxon>
    </lineage>
</organism>
<keyword evidence="5 8" id="KW-0418">Kinase</keyword>
<keyword evidence="6" id="KW-0902">Two-component regulatory system</keyword>
<dbReference type="Gene3D" id="3.30.565.10">
    <property type="entry name" value="Histidine kinase-like ATPase, C-terminal domain"/>
    <property type="match status" value="1"/>
</dbReference>
<dbReference type="SMART" id="SM00387">
    <property type="entry name" value="HATPase_c"/>
    <property type="match status" value="1"/>
</dbReference>
<comment type="catalytic activity">
    <reaction evidence="1">
        <text>ATP + protein L-histidine = ADP + protein N-phospho-L-histidine.</text>
        <dbReference type="EC" id="2.7.13.3"/>
    </reaction>
</comment>
<dbReference type="InterPro" id="IPR050736">
    <property type="entry name" value="Sensor_HK_Regulatory"/>
</dbReference>
<protein>
    <recommendedName>
        <fullName evidence="2">histidine kinase</fullName>
        <ecNumber evidence="2">2.7.13.3</ecNumber>
    </recommendedName>
</protein>
<dbReference type="CDD" id="cd00075">
    <property type="entry name" value="HATPase"/>
    <property type="match status" value="1"/>
</dbReference>
<dbReference type="SUPFAM" id="SSF55874">
    <property type="entry name" value="ATPase domain of HSP90 chaperone/DNA topoisomerase II/histidine kinase"/>
    <property type="match status" value="1"/>
</dbReference>
<gene>
    <name evidence="8" type="ORF">E1163_05265</name>
</gene>
<dbReference type="Pfam" id="PF00512">
    <property type="entry name" value="HisKA"/>
    <property type="match status" value="1"/>
</dbReference>
<dbReference type="Pfam" id="PF02518">
    <property type="entry name" value="HATPase_c"/>
    <property type="match status" value="1"/>
</dbReference>
<dbReference type="SUPFAM" id="SSF47384">
    <property type="entry name" value="Homodimeric domain of signal transducing histidine kinase"/>
    <property type="match status" value="1"/>
</dbReference>